<dbReference type="InterPro" id="IPR027417">
    <property type="entry name" value="P-loop_NTPase"/>
</dbReference>
<sequence length="251" mass="27666">MLKPAIEVNNVTMRFNLASEKTESIKEYIVKLIKGQLLYSEFTALKDVSFTVENGQAVGIVGANGSGKSTLLKCISGIYTPSEGKVKVNGSIAPLIELGAGFDPDLTAQENIYLNGAVMGFEKAFIESKYQEIVDFSELNKFMDVPVKNFSSGMNARLGFSIATLVKPEVLIVDEILGVGDVAFQKKCHQKMEELRGDGTTMLFVSHTIEQIKNICTRAVWLRQGEKVMEDSADIVCNEYTKWAESHSAFE</sequence>
<comment type="similarity">
    <text evidence="1">Belongs to the ABC transporter superfamily.</text>
</comment>
<dbReference type="InterPro" id="IPR050683">
    <property type="entry name" value="Bact_Polysacc_Export_ATP-bd"/>
</dbReference>
<gene>
    <name evidence="6" type="ORF">AT727_02475</name>
</gene>
<dbReference type="GO" id="GO:0016887">
    <property type="term" value="F:ATP hydrolysis activity"/>
    <property type="evidence" value="ECO:0007669"/>
    <property type="project" value="InterPro"/>
</dbReference>
<dbReference type="Pfam" id="PF00005">
    <property type="entry name" value="ABC_tran"/>
    <property type="match status" value="1"/>
</dbReference>
<evidence type="ECO:0000313" key="7">
    <source>
        <dbReference type="Proteomes" id="UP000054623"/>
    </source>
</evidence>
<evidence type="ECO:0000313" key="6">
    <source>
        <dbReference type="EMBL" id="KTE93840.1"/>
    </source>
</evidence>
<evidence type="ECO:0000256" key="3">
    <source>
        <dbReference type="ARBA" id="ARBA00022741"/>
    </source>
</evidence>
<keyword evidence="2" id="KW-0813">Transport</keyword>
<dbReference type="GO" id="GO:0140359">
    <property type="term" value="F:ABC-type transporter activity"/>
    <property type="evidence" value="ECO:0007669"/>
    <property type="project" value="InterPro"/>
</dbReference>
<accession>A0A0W1JQI0</accession>
<evidence type="ECO:0000256" key="1">
    <source>
        <dbReference type="ARBA" id="ARBA00005417"/>
    </source>
</evidence>
<dbReference type="EMBL" id="LOCK01000001">
    <property type="protein sequence ID" value="KTE93840.1"/>
    <property type="molecule type" value="Genomic_DNA"/>
</dbReference>
<dbReference type="RefSeq" id="WP_058490615.1">
    <property type="nucleotide sequence ID" value="NZ_LOCK01000001.1"/>
</dbReference>
<dbReference type="GO" id="GO:0016020">
    <property type="term" value="C:membrane"/>
    <property type="evidence" value="ECO:0007669"/>
    <property type="project" value="InterPro"/>
</dbReference>
<evidence type="ECO:0000259" key="5">
    <source>
        <dbReference type="PROSITE" id="PS50893"/>
    </source>
</evidence>
<name>A0A0W1JQI0_DESHA</name>
<dbReference type="Gene3D" id="3.40.50.300">
    <property type="entry name" value="P-loop containing nucleotide triphosphate hydrolases"/>
    <property type="match status" value="1"/>
</dbReference>
<dbReference type="PROSITE" id="PS50893">
    <property type="entry name" value="ABC_TRANSPORTER_2"/>
    <property type="match status" value="1"/>
</dbReference>
<feature type="domain" description="ABC transporter" evidence="5">
    <location>
        <begin position="20"/>
        <end position="249"/>
    </location>
</feature>
<reference evidence="6 7" key="1">
    <citation type="submission" date="2015-12" db="EMBL/GenBank/DDBJ databases">
        <title>Draft Genome Sequence of Desulfitobacterium hafniense Strain DH, a Sulfate-reducing Bacterium Isolated from Paddy Soils.</title>
        <authorList>
            <person name="Bao P."/>
            <person name="Zhang X."/>
            <person name="Li G."/>
        </authorList>
    </citation>
    <scope>NUCLEOTIDE SEQUENCE [LARGE SCALE GENOMIC DNA]</scope>
    <source>
        <strain evidence="6 7">DH</strain>
    </source>
</reference>
<dbReference type="GO" id="GO:0005524">
    <property type="term" value="F:ATP binding"/>
    <property type="evidence" value="ECO:0007669"/>
    <property type="project" value="UniProtKB-KW"/>
</dbReference>
<protein>
    <submittedName>
        <fullName evidence="6">Teichoic acid ABC transporter ATP-binding protein</fullName>
    </submittedName>
</protein>
<dbReference type="PANTHER" id="PTHR46743:SF2">
    <property type="entry name" value="TEICHOIC ACIDS EXPORT ATP-BINDING PROTEIN TAGH"/>
    <property type="match status" value="1"/>
</dbReference>
<dbReference type="InterPro" id="IPR003439">
    <property type="entry name" value="ABC_transporter-like_ATP-bd"/>
</dbReference>
<dbReference type="SUPFAM" id="SSF52540">
    <property type="entry name" value="P-loop containing nucleoside triphosphate hydrolases"/>
    <property type="match status" value="1"/>
</dbReference>
<keyword evidence="3" id="KW-0547">Nucleotide-binding</keyword>
<organism evidence="6 7">
    <name type="scientific">Desulfitobacterium hafniense</name>
    <name type="common">Desulfitobacterium frappieri</name>
    <dbReference type="NCBI Taxonomy" id="49338"/>
    <lineage>
        <taxon>Bacteria</taxon>
        <taxon>Bacillati</taxon>
        <taxon>Bacillota</taxon>
        <taxon>Clostridia</taxon>
        <taxon>Eubacteriales</taxon>
        <taxon>Desulfitobacteriaceae</taxon>
        <taxon>Desulfitobacterium</taxon>
    </lineage>
</organism>
<dbReference type="SMART" id="SM00382">
    <property type="entry name" value="AAA"/>
    <property type="match status" value="1"/>
</dbReference>
<dbReference type="CDD" id="cd03220">
    <property type="entry name" value="ABC_KpsT_Wzt"/>
    <property type="match status" value="1"/>
</dbReference>
<evidence type="ECO:0000256" key="2">
    <source>
        <dbReference type="ARBA" id="ARBA00022448"/>
    </source>
</evidence>
<dbReference type="AlphaFoldDB" id="A0A0W1JQI0"/>
<proteinExistence type="inferred from homology"/>
<dbReference type="OrthoDB" id="9778870at2"/>
<dbReference type="InterPro" id="IPR015860">
    <property type="entry name" value="ABC_transpr_TagH-like"/>
</dbReference>
<dbReference type="Proteomes" id="UP000054623">
    <property type="component" value="Unassembled WGS sequence"/>
</dbReference>
<dbReference type="PANTHER" id="PTHR46743">
    <property type="entry name" value="TEICHOIC ACIDS EXPORT ATP-BINDING PROTEIN TAGH"/>
    <property type="match status" value="1"/>
</dbReference>
<comment type="caution">
    <text evidence="6">The sequence shown here is derived from an EMBL/GenBank/DDBJ whole genome shotgun (WGS) entry which is preliminary data.</text>
</comment>
<dbReference type="InterPro" id="IPR003593">
    <property type="entry name" value="AAA+_ATPase"/>
</dbReference>
<evidence type="ECO:0000256" key="4">
    <source>
        <dbReference type="ARBA" id="ARBA00022840"/>
    </source>
</evidence>
<keyword evidence="4 6" id="KW-0067">ATP-binding</keyword>